<evidence type="ECO:0000259" key="1">
    <source>
        <dbReference type="Pfam" id="PF06276"/>
    </source>
</evidence>
<accession>A0ABR8X9W4</accession>
<name>A0ABR8X9W4_9BACL</name>
<organism evidence="2 3">
    <name type="scientific">Ureibacillus galli</name>
    <dbReference type="NCBI Taxonomy" id="2762222"/>
    <lineage>
        <taxon>Bacteria</taxon>
        <taxon>Bacillati</taxon>
        <taxon>Bacillota</taxon>
        <taxon>Bacilli</taxon>
        <taxon>Bacillales</taxon>
        <taxon>Caryophanaceae</taxon>
        <taxon>Ureibacillus</taxon>
    </lineage>
</organism>
<dbReference type="Pfam" id="PF06276">
    <property type="entry name" value="FhuF"/>
    <property type="match status" value="1"/>
</dbReference>
<dbReference type="RefSeq" id="WP_191706487.1">
    <property type="nucleotide sequence ID" value="NZ_JACSQA010000004.1"/>
</dbReference>
<feature type="domain" description="Aerobactin siderophore biosynthesis IucA/IucC-like C-terminal" evidence="1">
    <location>
        <begin position="61"/>
        <end position="183"/>
    </location>
</feature>
<proteinExistence type="predicted"/>
<comment type="caution">
    <text evidence="2">The sequence shown here is derived from an EMBL/GenBank/DDBJ whole genome shotgun (WGS) entry which is preliminary data.</text>
</comment>
<keyword evidence="3" id="KW-1185">Reference proteome</keyword>
<evidence type="ECO:0000313" key="3">
    <source>
        <dbReference type="Proteomes" id="UP000640930"/>
    </source>
</evidence>
<gene>
    <name evidence="2" type="ORF">H9636_04800</name>
</gene>
<dbReference type="Proteomes" id="UP000640930">
    <property type="component" value="Unassembled WGS sequence"/>
</dbReference>
<dbReference type="EMBL" id="JACSQA010000004">
    <property type="protein sequence ID" value="MBD8025972.1"/>
    <property type="molecule type" value="Genomic_DNA"/>
</dbReference>
<evidence type="ECO:0000313" key="2">
    <source>
        <dbReference type="EMBL" id="MBD8025972.1"/>
    </source>
</evidence>
<sequence>MNTFSPDELKILEEKFRFTSLTNSSPLSIQISDLLDEAQIHLYLTAIKEKTKAANLGVAASLFVKRYSFAILAALYSMSVLNKRINFSLQNVSIQTLDESDPLWLPSIKFNKINLSPAPQQDRENWRNEILTDIFANHIEVLFNQLHQTTKLSKIIMWENIYIYIVWMYKNLLDDHQYSARYLDMKEDFEWIAARGKGILFGSYKDNPFLKFKSTDDALSNLEGPAQDRKTCCLSYLTENKGHFCKTCPIKRKRKS</sequence>
<reference evidence="2 3" key="1">
    <citation type="submission" date="2020-08" db="EMBL/GenBank/DDBJ databases">
        <title>A Genomic Blueprint of the Chicken Gut Microbiome.</title>
        <authorList>
            <person name="Gilroy R."/>
            <person name="Ravi A."/>
            <person name="Getino M."/>
            <person name="Pursley I."/>
            <person name="Horton D.L."/>
            <person name="Alikhan N.-F."/>
            <person name="Baker D."/>
            <person name="Gharbi K."/>
            <person name="Hall N."/>
            <person name="Watson M."/>
            <person name="Adriaenssens E.M."/>
            <person name="Foster-Nyarko E."/>
            <person name="Jarju S."/>
            <person name="Secka A."/>
            <person name="Antonio M."/>
            <person name="Oren A."/>
            <person name="Chaudhuri R."/>
            <person name="La Ragione R.M."/>
            <person name="Hildebrand F."/>
            <person name="Pallen M.J."/>
        </authorList>
    </citation>
    <scope>NUCLEOTIDE SEQUENCE [LARGE SCALE GENOMIC DNA]</scope>
    <source>
        <strain evidence="2 3">Re31</strain>
    </source>
</reference>
<dbReference type="InterPro" id="IPR022770">
    <property type="entry name" value="IucA/IucC-like_C"/>
</dbReference>
<protein>
    <submittedName>
        <fullName evidence="2">(2Fe-2S)-binding protein</fullName>
    </submittedName>
</protein>